<dbReference type="AlphaFoldDB" id="A0A968GF38"/>
<evidence type="ECO:0000313" key="2">
    <source>
        <dbReference type="Proteomes" id="UP000752013"/>
    </source>
</evidence>
<dbReference type="RefSeq" id="WP_167703485.1">
    <property type="nucleotide sequence ID" value="NZ_CP118168.1"/>
</dbReference>
<name>A0A968GF38_9SPIO</name>
<dbReference type="Proteomes" id="UP000752013">
    <property type="component" value="Unassembled WGS sequence"/>
</dbReference>
<gene>
    <name evidence="1" type="ORF">HCT46_03885</name>
</gene>
<reference evidence="1" key="1">
    <citation type="submission" date="2020-03" db="EMBL/GenBank/DDBJ databases">
        <title>Spirochaetal bacteria isolated from arthropods constitute a novel genus Entomospira genus novum within the order Spirochaetales.</title>
        <authorList>
            <person name="Grana-Miraglia L."/>
            <person name="Sikutova S."/>
            <person name="Fingerle V."/>
            <person name="Sing A."/>
            <person name="Castillo-Ramirez S."/>
            <person name="Margos G."/>
            <person name="Rudolf I."/>
        </authorList>
    </citation>
    <scope>NUCLEOTIDE SEQUENCE</scope>
    <source>
        <strain evidence="1">BR208</strain>
    </source>
</reference>
<comment type="caution">
    <text evidence="1">The sequence shown here is derived from an EMBL/GenBank/DDBJ whole genome shotgun (WGS) entry which is preliminary data.</text>
</comment>
<keyword evidence="2" id="KW-1185">Reference proteome</keyword>
<protein>
    <recommendedName>
        <fullName evidence="3">Lipoprotein</fullName>
    </recommendedName>
</protein>
<organism evidence="1 2">
    <name type="scientific">Entomospira nematocerorum</name>
    <dbReference type="NCBI Taxonomy" id="2719987"/>
    <lineage>
        <taxon>Bacteria</taxon>
        <taxon>Pseudomonadati</taxon>
        <taxon>Spirochaetota</taxon>
        <taxon>Spirochaetia</taxon>
        <taxon>Spirochaetales</taxon>
        <taxon>Spirochaetaceae</taxon>
        <taxon>Entomospira</taxon>
    </lineage>
</organism>
<evidence type="ECO:0008006" key="3">
    <source>
        <dbReference type="Google" id="ProtNLM"/>
    </source>
</evidence>
<sequence length="211" mass="24816">MFRKRFFILWIGLLTSCKPQIEIVEKINPVIITNIEIAATGPLDDVRIRGYIIPSEGFYLLKEQVKLQAFIKGVQQSHPLHFSYYELFLTFFSNHFKNGYDKDLLASYPKDNYNGGVISFNTDTYELIIEDEIVKFIPQNLQASIFLTKNKKWRLDATREYLRLNAETYEPEVGKQYYILWILEGRTHKNEMIVKIIGEQIHANSLYTITY</sequence>
<accession>A0A968GF38</accession>
<dbReference type="PROSITE" id="PS51257">
    <property type="entry name" value="PROKAR_LIPOPROTEIN"/>
    <property type="match status" value="1"/>
</dbReference>
<dbReference type="EMBL" id="JAATLK010000001">
    <property type="protein sequence ID" value="NIZ47053.1"/>
    <property type="molecule type" value="Genomic_DNA"/>
</dbReference>
<proteinExistence type="predicted"/>
<evidence type="ECO:0000313" key="1">
    <source>
        <dbReference type="EMBL" id="NIZ47053.1"/>
    </source>
</evidence>